<dbReference type="RefSeq" id="WP_125120083.1">
    <property type="nucleotide sequence ID" value="NZ_AP019309.1"/>
</dbReference>
<dbReference type="InParanoid" id="A0A3G9JX17"/>
<gene>
    <name evidence="5" type="ORF">SG0102_22780</name>
</gene>
<name>A0A3G9JX17_9FIRM</name>
<dbReference type="InterPro" id="IPR036291">
    <property type="entry name" value="NAD(P)-bd_dom_sf"/>
</dbReference>
<keyword evidence="2" id="KW-0548">Nucleotidyltransferase</keyword>
<evidence type="ECO:0000259" key="4">
    <source>
        <dbReference type="Pfam" id="PF01467"/>
    </source>
</evidence>
<dbReference type="InterPro" id="IPR050385">
    <property type="entry name" value="Archaeal_FAD_synthase"/>
</dbReference>
<dbReference type="SUPFAM" id="SSF51735">
    <property type="entry name" value="NAD(P)-binding Rossmann-fold domains"/>
    <property type="match status" value="1"/>
</dbReference>
<dbReference type="SUPFAM" id="SSF55347">
    <property type="entry name" value="Glyceraldehyde-3-phosphate dehydrogenase-like, C-terminal domain"/>
    <property type="match status" value="1"/>
</dbReference>
<dbReference type="InterPro" id="IPR014729">
    <property type="entry name" value="Rossmann-like_a/b/a_fold"/>
</dbReference>
<accession>A0A3G9JX17</accession>
<keyword evidence="6" id="KW-1185">Reference proteome</keyword>
<dbReference type="GO" id="GO:0016779">
    <property type="term" value="F:nucleotidyltransferase activity"/>
    <property type="evidence" value="ECO:0007669"/>
    <property type="project" value="UniProtKB-KW"/>
</dbReference>
<feature type="domain" description="Cytidyltransferase-like" evidence="4">
    <location>
        <begin position="5"/>
        <end position="125"/>
    </location>
</feature>
<proteinExistence type="predicted"/>
<dbReference type="InterPro" id="IPR004821">
    <property type="entry name" value="Cyt_trans-like"/>
</dbReference>
<dbReference type="AlphaFoldDB" id="A0A3G9JX17"/>
<dbReference type="Pfam" id="PF01408">
    <property type="entry name" value="GFO_IDH_MocA"/>
    <property type="match status" value="1"/>
</dbReference>
<dbReference type="Gene3D" id="3.30.360.10">
    <property type="entry name" value="Dihydrodipicolinate Reductase, domain 2"/>
    <property type="match status" value="1"/>
</dbReference>
<dbReference type="KEGG" id="ebm:SG0102_22780"/>
<evidence type="ECO:0008006" key="7">
    <source>
        <dbReference type="Google" id="ProtNLM"/>
    </source>
</evidence>
<dbReference type="PANTHER" id="PTHR43793:SF1">
    <property type="entry name" value="FAD SYNTHASE"/>
    <property type="match status" value="1"/>
</dbReference>
<evidence type="ECO:0000259" key="3">
    <source>
        <dbReference type="Pfam" id="PF01408"/>
    </source>
</evidence>
<reference evidence="5 6" key="1">
    <citation type="submission" date="2018-11" db="EMBL/GenBank/DDBJ databases">
        <title>Novel Erysipelotrichaceae bacterium isolated from small intestine of a swine.</title>
        <authorList>
            <person name="Kim J.S."/>
            <person name="Choe H."/>
            <person name="Lee Y.R."/>
            <person name="Kim K.M."/>
            <person name="Park D.S."/>
        </authorList>
    </citation>
    <scope>NUCLEOTIDE SEQUENCE [LARGE SCALE GENOMIC DNA]</scope>
    <source>
        <strain evidence="5 6">SG0102</strain>
    </source>
</reference>
<evidence type="ECO:0000313" key="6">
    <source>
        <dbReference type="Proteomes" id="UP000268059"/>
    </source>
</evidence>
<keyword evidence="1" id="KW-0808">Transferase</keyword>
<dbReference type="NCBIfam" id="TIGR00125">
    <property type="entry name" value="cyt_tran_rel"/>
    <property type="match status" value="1"/>
</dbReference>
<dbReference type="Proteomes" id="UP000268059">
    <property type="component" value="Chromosome"/>
</dbReference>
<dbReference type="Pfam" id="PF01467">
    <property type="entry name" value="CTP_transf_like"/>
    <property type="match status" value="1"/>
</dbReference>
<protein>
    <recommendedName>
        <fullName evidence="7">Glycerol-3-phosphate cytidylyltransferase</fullName>
    </recommendedName>
</protein>
<dbReference type="GO" id="GO:0000166">
    <property type="term" value="F:nucleotide binding"/>
    <property type="evidence" value="ECO:0007669"/>
    <property type="project" value="InterPro"/>
</dbReference>
<evidence type="ECO:0000256" key="2">
    <source>
        <dbReference type="ARBA" id="ARBA00022695"/>
    </source>
</evidence>
<dbReference type="EMBL" id="AP019309">
    <property type="protein sequence ID" value="BBH27344.1"/>
    <property type="molecule type" value="Genomic_DNA"/>
</dbReference>
<dbReference type="PANTHER" id="PTHR43793">
    <property type="entry name" value="FAD SYNTHASE"/>
    <property type="match status" value="1"/>
</dbReference>
<dbReference type="OrthoDB" id="9802794at2"/>
<evidence type="ECO:0000313" key="5">
    <source>
        <dbReference type="EMBL" id="BBH27344.1"/>
    </source>
</evidence>
<dbReference type="SUPFAM" id="SSF52374">
    <property type="entry name" value="Nucleotidylyl transferase"/>
    <property type="match status" value="1"/>
</dbReference>
<dbReference type="Gene3D" id="3.40.50.720">
    <property type="entry name" value="NAD(P)-binding Rossmann-like Domain"/>
    <property type="match status" value="1"/>
</dbReference>
<feature type="domain" description="Gfo/Idh/MocA-like oxidoreductase N-terminal" evidence="3">
    <location>
        <begin position="131"/>
        <end position="237"/>
    </location>
</feature>
<dbReference type="Gene3D" id="3.40.50.620">
    <property type="entry name" value="HUPs"/>
    <property type="match status" value="1"/>
</dbReference>
<dbReference type="InterPro" id="IPR000683">
    <property type="entry name" value="Gfo/Idh/MocA-like_OxRdtase_N"/>
</dbReference>
<organism evidence="5 6">
    <name type="scientific">Intestinibaculum porci</name>
    <dbReference type="NCBI Taxonomy" id="2487118"/>
    <lineage>
        <taxon>Bacteria</taxon>
        <taxon>Bacillati</taxon>
        <taxon>Bacillota</taxon>
        <taxon>Erysipelotrichia</taxon>
        <taxon>Erysipelotrichales</taxon>
        <taxon>Erysipelotrichaceae</taxon>
        <taxon>Intestinibaculum</taxon>
    </lineage>
</organism>
<evidence type="ECO:0000256" key="1">
    <source>
        <dbReference type="ARBA" id="ARBA00022679"/>
    </source>
</evidence>
<sequence length="441" mass="50299">MIKVITYGTFDHLHQGHINLLRRAKALGDYLIVGVTSDDFDKQRGKINVSEPLEKRIENVKQTGYADMIIVEEYEGQKIDDVKRFQADIFAIGSDWEGHFDYLKEYCEVNYLPRTQGISSTQIRSQEQSIRIGITGMDHYIEKVIDKAKSVNGLSIEGVYTTNEKANYQNISCYHDYTAFLNDIDAVYVYSHPTLHYKQVFSALKAGKHVMCEAPLTLNKEESQTLFAYAKQHHLILLEVLRTAYSTAFARMLLLVKSGKIGEVKSIDATCTSLESISHEEVFGKWASFTAWGPTALLPLFEILGTNYHTKTITTQLLKDIPALYDTFTKVSFIYPSAVASIKVGNGVKSEGELIISGTKGYVYIPAPWWKTDYFEIRYENPAQNKRYFYQLDDEGISNEFITFIKAIKTGQYLPNIDLSTTLETSNIMNEFYHCKHFIEI</sequence>